<dbReference type="KEGG" id="dli:dnl_40320"/>
<dbReference type="Pfam" id="PF01740">
    <property type="entry name" value="STAS"/>
    <property type="match status" value="1"/>
</dbReference>
<protein>
    <submittedName>
        <fullName evidence="2">STAS domain-containing protein</fullName>
    </submittedName>
</protein>
<keyword evidence="3" id="KW-1185">Reference proteome</keyword>
<dbReference type="CDD" id="cd07043">
    <property type="entry name" value="STAS_anti-anti-sigma_factors"/>
    <property type="match status" value="1"/>
</dbReference>
<dbReference type="InterPro" id="IPR036513">
    <property type="entry name" value="STAS_dom_sf"/>
</dbReference>
<accession>A0A975GHT2</accession>
<name>A0A975GHT2_9BACT</name>
<dbReference type="AlphaFoldDB" id="A0A975GHT2"/>
<dbReference type="Proteomes" id="UP000663720">
    <property type="component" value="Chromosome"/>
</dbReference>
<organism evidence="2 3">
    <name type="scientific">Desulfonema limicola</name>
    <dbReference type="NCBI Taxonomy" id="45656"/>
    <lineage>
        <taxon>Bacteria</taxon>
        <taxon>Pseudomonadati</taxon>
        <taxon>Thermodesulfobacteriota</taxon>
        <taxon>Desulfobacteria</taxon>
        <taxon>Desulfobacterales</taxon>
        <taxon>Desulfococcaceae</taxon>
        <taxon>Desulfonema</taxon>
    </lineage>
</organism>
<dbReference type="RefSeq" id="WP_207687699.1">
    <property type="nucleotide sequence ID" value="NZ_CP061799.1"/>
</dbReference>
<dbReference type="InterPro" id="IPR002645">
    <property type="entry name" value="STAS_dom"/>
</dbReference>
<dbReference type="Gene3D" id="3.30.750.24">
    <property type="entry name" value="STAS domain"/>
    <property type="match status" value="1"/>
</dbReference>
<dbReference type="EMBL" id="CP061799">
    <property type="protein sequence ID" value="QTA81689.1"/>
    <property type="molecule type" value="Genomic_DNA"/>
</dbReference>
<dbReference type="PROSITE" id="PS50801">
    <property type="entry name" value="STAS"/>
    <property type="match status" value="1"/>
</dbReference>
<evidence type="ECO:0000259" key="1">
    <source>
        <dbReference type="PROSITE" id="PS50801"/>
    </source>
</evidence>
<gene>
    <name evidence="2" type="ORF">dnl_40320</name>
</gene>
<sequence>MVKTSDELSWEIVKVLEKLNNENAGNLRTHLLNLFNNKQFKVRFDFSDVKNINTMALNIFTIFSKLLKEKSTDYQLEIINANDDIINLFKMTHLEKTYKIIRGTSNGF</sequence>
<evidence type="ECO:0000313" key="2">
    <source>
        <dbReference type="EMBL" id="QTA81689.1"/>
    </source>
</evidence>
<reference evidence="2" key="1">
    <citation type="journal article" date="2021" name="Microb. Physiol.">
        <title>Proteogenomic Insights into the Physiology of Marine, Sulfate-Reducing, Filamentous Desulfonema limicola and Desulfonema magnum.</title>
        <authorList>
            <person name="Schnaars V."/>
            <person name="Wohlbrand L."/>
            <person name="Scheve S."/>
            <person name="Hinrichs C."/>
            <person name="Reinhardt R."/>
            <person name="Rabus R."/>
        </authorList>
    </citation>
    <scope>NUCLEOTIDE SEQUENCE</scope>
    <source>
        <strain evidence="2">5ac10</strain>
    </source>
</reference>
<dbReference type="SUPFAM" id="SSF52091">
    <property type="entry name" value="SpoIIaa-like"/>
    <property type="match status" value="1"/>
</dbReference>
<feature type="domain" description="STAS" evidence="1">
    <location>
        <begin position="12"/>
        <end position="108"/>
    </location>
</feature>
<evidence type="ECO:0000313" key="3">
    <source>
        <dbReference type="Proteomes" id="UP000663720"/>
    </source>
</evidence>
<proteinExistence type="predicted"/>